<keyword evidence="2" id="KW-1185">Reference proteome</keyword>
<gene>
    <name evidence="1" type="ORF">BVL52_12200</name>
</gene>
<proteinExistence type="predicted"/>
<dbReference type="EMBL" id="MTLN01000006">
    <property type="protein sequence ID" value="ONN71241.1"/>
    <property type="molecule type" value="Genomic_DNA"/>
</dbReference>
<organism evidence="1 2">
    <name type="scientific">Pseudomonas oryzihabitans</name>
    <dbReference type="NCBI Taxonomy" id="47885"/>
    <lineage>
        <taxon>Bacteria</taxon>
        <taxon>Pseudomonadati</taxon>
        <taxon>Pseudomonadota</taxon>
        <taxon>Gammaproteobacteria</taxon>
        <taxon>Pseudomonadales</taxon>
        <taxon>Pseudomonadaceae</taxon>
        <taxon>Pseudomonas</taxon>
    </lineage>
</organism>
<name>A0ABX3ISA6_9PSED</name>
<comment type="caution">
    <text evidence="1">The sequence shown here is derived from an EMBL/GenBank/DDBJ whole genome shotgun (WGS) entry which is preliminary data.</text>
</comment>
<dbReference type="Gene3D" id="1.10.530.10">
    <property type="match status" value="1"/>
</dbReference>
<sequence length="170" mass="18653">MKTAFALDLDGTVWDRPAIGQCRPAPELLYAMALVESKQYAGRMVAPNPYALNIDGKGFHPASRAEAEHLLTEALSRTKMIAVGAMQVSVRWNGHRVSDPSELLDLHTNVRVAVSTFCEFLKQQGGDIALAIGRYHTPNPALASVARAYGEDVLRVWRRLILLKKSNGDA</sequence>
<dbReference type="Proteomes" id="UP000189310">
    <property type="component" value="Unassembled WGS sequence"/>
</dbReference>
<dbReference type="SUPFAM" id="SSF53955">
    <property type="entry name" value="Lysozyme-like"/>
    <property type="match status" value="1"/>
</dbReference>
<evidence type="ECO:0000313" key="1">
    <source>
        <dbReference type="EMBL" id="ONN71241.1"/>
    </source>
</evidence>
<reference evidence="1 2" key="1">
    <citation type="submission" date="2017-01" db="EMBL/GenBank/DDBJ databases">
        <title>Pseudomonas psychrotolerans genome sequencing and assembly.</title>
        <authorList>
            <person name="Vyas B."/>
            <person name="Mayilraj S."/>
        </authorList>
    </citation>
    <scope>NUCLEOTIDE SEQUENCE [LARGE SCALE GENOMIC DNA]</scope>
    <source>
        <strain evidence="1 2">SDS18</strain>
    </source>
</reference>
<dbReference type="InterPro" id="IPR023346">
    <property type="entry name" value="Lysozyme-like_dom_sf"/>
</dbReference>
<accession>A0ABX3ISA6</accession>
<evidence type="ECO:0000313" key="2">
    <source>
        <dbReference type="Proteomes" id="UP000189310"/>
    </source>
</evidence>
<protein>
    <submittedName>
        <fullName evidence="1">Lytic transglycosylase</fullName>
    </submittedName>
</protein>